<keyword evidence="1" id="KW-1133">Transmembrane helix</keyword>
<gene>
    <name evidence="2" type="ORF">E8M01_24685</name>
</gene>
<dbReference type="InterPro" id="IPR019690">
    <property type="entry name" value="DUF2569"/>
</dbReference>
<sequence length="160" mass="17045">MMSDVQQLPSPGDPAGEKPLEGIAGWLIIVAIGQIAGPIAFILGTRSLFASLPEGTARDMPVAFLGAVLLELTVLGLLVFTAFLFFNKKSAFPKLFIATCILNLLEPLALALWLKAVVGGNVLAYVDTATVGQYVLSCVVAAIWISYVVNSVRVRNTFVH</sequence>
<evidence type="ECO:0000256" key="1">
    <source>
        <dbReference type="SAM" id="Phobius"/>
    </source>
</evidence>
<dbReference type="OrthoDB" id="8076282at2"/>
<keyword evidence="1" id="KW-0812">Transmembrane</keyword>
<evidence type="ECO:0000313" key="2">
    <source>
        <dbReference type="EMBL" id="QCI67152.1"/>
    </source>
</evidence>
<feature type="transmembrane region" description="Helical" evidence="1">
    <location>
        <begin position="23"/>
        <end position="43"/>
    </location>
</feature>
<keyword evidence="1" id="KW-0472">Membrane</keyword>
<dbReference type="EMBL" id="CP039690">
    <property type="protein sequence ID" value="QCI67152.1"/>
    <property type="molecule type" value="Genomic_DNA"/>
</dbReference>
<proteinExistence type="predicted"/>
<dbReference type="KEGG" id="pstg:E8M01_24685"/>
<feature type="transmembrane region" description="Helical" evidence="1">
    <location>
        <begin position="95"/>
        <end position="114"/>
    </location>
</feature>
<name>A0A4D7BH11_9HYPH</name>
<keyword evidence="3" id="KW-1185">Reference proteome</keyword>
<dbReference type="Proteomes" id="UP000298781">
    <property type="component" value="Chromosome"/>
</dbReference>
<feature type="transmembrane region" description="Helical" evidence="1">
    <location>
        <begin position="134"/>
        <end position="152"/>
    </location>
</feature>
<evidence type="ECO:0000313" key="3">
    <source>
        <dbReference type="Proteomes" id="UP000298781"/>
    </source>
</evidence>
<protein>
    <submittedName>
        <fullName evidence="2">DUF2569 domain-containing protein</fullName>
    </submittedName>
</protein>
<dbReference type="RefSeq" id="WP_136962587.1">
    <property type="nucleotide sequence ID" value="NZ_CP039690.1"/>
</dbReference>
<dbReference type="Pfam" id="PF10754">
    <property type="entry name" value="DUF2569"/>
    <property type="match status" value="1"/>
</dbReference>
<feature type="transmembrane region" description="Helical" evidence="1">
    <location>
        <begin position="63"/>
        <end position="86"/>
    </location>
</feature>
<accession>A0A4D7BH11</accession>
<dbReference type="AlphaFoldDB" id="A0A4D7BH11"/>
<organism evidence="2 3">
    <name type="scientific">Phreatobacter stygius</name>
    <dbReference type="NCBI Taxonomy" id="1940610"/>
    <lineage>
        <taxon>Bacteria</taxon>
        <taxon>Pseudomonadati</taxon>
        <taxon>Pseudomonadota</taxon>
        <taxon>Alphaproteobacteria</taxon>
        <taxon>Hyphomicrobiales</taxon>
        <taxon>Phreatobacteraceae</taxon>
        <taxon>Phreatobacter</taxon>
    </lineage>
</organism>
<reference evidence="2 3" key="1">
    <citation type="submission" date="2019-04" db="EMBL/GenBank/DDBJ databases">
        <title>Phreatobacter aquaticus sp. nov.</title>
        <authorList>
            <person name="Choi A."/>
        </authorList>
    </citation>
    <scope>NUCLEOTIDE SEQUENCE [LARGE SCALE GENOMIC DNA]</scope>
    <source>
        <strain evidence="2 3">KCTC 52518</strain>
    </source>
</reference>